<dbReference type="GO" id="GO:0035925">
    <property type="term" value="F:mRNA 3'-UTR AU-rich region binding"/>
    <property type="evidence" value="ECO:0007669"/>
    <property type="project" value="TreeGrafter"/>
</dbReference>
<organism evidence="5 6">
    <name type="scientific">Leptomonas pyrrhocoris</name>
    <name type="common">Firebug parasite</name>
    <dbReference type="NCBI Taxonomy" id="157538"/>
    <lineage>
        <taxon>Eukaryota</taxon>
        <taxon>Discoba</taxon>
        <taxon>Euglenozoa</taxon>
        <taxon>Kinetoplastea</taxon>
        <taxon>Metakinetoplastina</taxon>
        <taxon>Trypanosomatida</taxon>
        <taxon>Trypanosomatidae</taxon>
        <taxon>Leishmaniinae</taxon>
        <taxon>Leptomonas</taxon>
    </lineage>
</organism>
<keyword evidence="1" id="KW-0521">NADP</keyword>
<dbReference type="InterPro" id="IPR036291">
    <property type="entry name" value="NAD(P)-bd_dom_sf"/>
</dbReference>
<dbReference type="SUPFAM" id="SSF51735">
    <property type="entry name" value="NAD(P)-binding Rossmann-fold domains"/>
    <property type="match status" value="1"/>
</dbReference>
<evidence type="ECO:0000259" key="4">
    <source>
        <dbReference type="SMART" id="SM00829"/>
    </source>
</evidence>
<dbReference type="EMBL" id="LGTL01000034">
    <property type="protein sequence ID" value="KPA73640.1"/>
    <property type="molecule type" value="Genomic_DNA"/>
</dbReference>
<dbReference type="RefSeq" id="XP_015652079.1">
    <property type="nucleotide sequence ID" value="XM_015809404.1"/>
</dbReference>
<dbReference type="AlphaFoldDB" id="A0A0M9FPV9"/>
<dbReference type="Gene3D" id="3.40.50.720">
    <property type="entry name" value="NAD(P)-binding Rossmann-like Domain"/>
    <property type="match status" value="1"/>
</dbReference>
<evidence type="ECO:0000256" key="3">
    <source>
        <dbReference type="ARBA" id="ARBA00070796"/>
    </source>
</evidence>
<dbReference type="GO" id="GO:0005829">
    <property type="term" value="C:cytosol"/>
    <property type="evidence" value="ECO:0007669"/>
    <property type="project" value="TreeGrafter"/>
</dbReference>
<dbReference type="Proteomes" id="UP000037923">
    <property type="component" value="Unassembled WGS sequence"/>
</dbReference>
<evidence type="ECO:0000313" key="5">
    <source>
        <dbReference type="EMBL" id="KPA73640.1"/>
    </source>
</evidence>
<dbReference type="InterPro" id="IPR020843">
    <property type="entry name" value="ER"/>
</dbReference>
<evidence type="ECO:0000313" key="6">
    <source>
        <dbReference type="Proteomes" id="UP000037923"/>
    </source>
</evidence>
<evidence type="ECO:0000256" key="1">
    <source>
        <dbReference type="ARBA" id="ARBA00022857"/>
    </source>
</evidence>
<dbReference type="SUPFAM" id="SSF50129">
    <property type="entry name" value="GroES-like"/>
    <property type="match status" value="1"/>
</dbReference>
<dbReference type="FunFam" id="3.40.50.720:FF:000053">
    <property type="entry name" value="Quinone oxidoreductase 1"/>
    <property type="match status" value="1"/>
</dbReference>
<keyword evidence="2" id="KW-0560">Oxidoreductase</keyword>
<dbReference type="Gene3D" id="3.90.180.10">
    <property type="entry name" value="Medium-chain alcohol dehydrogenases, catalytic domain"/>
    <property type="match status" value="1"/>
</dbReference>
<dbReference type="InterPro" id="IPR011032">
    <property type="entry name" value="GroES-like_sf"/>
</dbReference>
<dbReference type="CDD" id="cd05286">
    <property type="entry name" value="QOR2"/>
    <property type="match status" value="1"/>
</dbReference>
<feature type="domain" description="Enoyl reductase (ER)" evidence="4">
    <location>
        <begin position="21"/>
        <end position="340"/>
    </location>
</feature>
<name>A0A0M9FPV9_LEPPY</name>
<accession>A0A0M9FPV9</accession>
<sequence length="344" mass="35683">MHATAARLKPLFRRVRVHAHGGPAALSVDDFDPATDLVVGPSDVLVRNAYAGVNFIDTYYRSGLYMKPTMPYVVGEEGAGAVLKVGAGVSTALLGKRVAYYGGLGSSGSYASFSTVRGSAVREIPPGVSDEAAAAVMCQGLTAHYLIDASYPCAPGSTVVVHAAAGGTGLLVCQMAKLRGARVIGVCGGAEKAALARSVGRADVVIDHAATPDWAAAVRAVAPAHGVDAVYDGVGRSTFAGSLSLLRKRGYMISFGNASGAVPPVAPLELSRAGSVYLQRPTLADFMLTAEEADRRAAEVFGWIASKQLTLTIGHVYPLRDAAQAHIDLESRKTTGKLLLNCID</sequence>
<protein>
    <recommendedName>
        <fullName evidence="3">Probable quinone oxidoreductase</fullName>
    </recommendedName>
</protein>
<dbReference type="OMA" id="CDHTIDY"/>
<dbReference type="Pfam" id="PF08240">
    <property type="entry name" value="ADH_N"/>
    <property type="match status" value="1"/>
</dbReference>
<keyword evidence="6" id="KW-1185">Reference proteome</keyword>
<dbReference type="GeneID" id="26910055"/>
<dbReference type="Pfam" id="PF00107">
    <property type="entry name" value="ADH_zinc_N"/>
    <property type="match status" value="1"/>
</dbReference>
<dbReference type="OrthoDB" id="48317at2759"/>
<dbReference type="VEuPathDB" id="TriTrypDB:LpyrH10_34_0750"/>
<proteinExistence type="predicted"/>
<evidence type="ECO:0000256" key="2">
    <source>
        <dbReference type="ARBA" id="ARBA00023002"/>
    </source>
</evidence>
<dbReference type="InterPro" id="IPR013149">
    <property type="entry name" value="ADH-like_C"/>
</dbReference>
<gene>
    <name evidence="5" type="ORF">ABB37_09772</name>
</gene>
<dbReference type="GO" id="GO:0003960">
    <property type="term" value="F:quinone reductase (NADPH) activity"/>
    <property type="evidence" value="ECO:0007669"/>
    <property type="project" value="InterPro"/>
</dbReference>
<reference evidence="5 6" key="1">
    <citation type="submission" date="2015-07" db="EMBL/GenBank/DDBJ databases">
        <title>High-quality genome of monoxenous trypanosomatid Leptomonas pyrrhocoris.</title>
        <authorList>
            <person name="Flegontov P."/>
            <person name="Butenko A."/>
            <person name="Firsov S."/>
            <person name="Vlcek C."/>
            <person name="Logacheva M.D."/>
            <person name="Field M."/>
            <person name="Filatov D."/>
            <person name="Flegontova O."/>
            <person name="Gerasimov E."/>
            <person name="Jackson A.P."/>
            <person name="Kelly S."/>
            <person name="Opperdoes F."/>
            <person name="O'Reilly A."/>
            <person name="Votypka J."/>
            <person name="Yurchenko V."/>
            <person name="Lukes J."/>
        </authorList>
    </citation>
    <scope>NUCLEOTIDE SEQUENCE [LARGE SCALE GENOMIC DNA]</scope>
    <source>
        <strain evidence="5">H10</strain>
    </source>
</reference>
<dbReference type="PANTHER" id="PTHR48106:SF13">
    <property type="entry name" value="QUINONE OXIDOREDUCTASE-RELATED"/>
    <property type="match status" value="1"/>
</dbReference>
<dbReference type="SMART" id="SM00829">
    <property type="entry name" value="PKS_ER"/>
    <property type="match status" value="1"/>
</dbReference>
<dbReference type="PANTHER" id="PTHR48106">
    <property type="entry name" value="QUINONE OXIDOREDUCTASE PIG3-RELATED"/>
    <property type="match status" value="1"/>
</dbReference>
<dbReference type="InterPro" id="IPR013154">
    <property type="entry name" value="ADH-like_N"/>
</dbReference>
<dbReference type="InterPro" id="IPR047618">
    <property type="entry name" value="QOR-like"/>
</dbReference>
<dbReference type="GO" id="GO:0070402">
    <property type="term" value="F:NADPH binding"/>
    <property type="evidence" value="ECO:0007669"/>
    <property type="project" value="TreeGrafter"/>
</dbReference>
<comment type="caution">
    <text evidence="5">The sequence shown here is derived from an EMBL/GenBank/DDBJ whole genome shotgun (WGS) entry which is preliminary data.</text>
</comment>